<feature type="compositionally biased region" description="Basic residues" evidence="1">
    <location>
        <begin position="1"/>
        <end position="11"/>
    </location>
</feature>
<dbReference type="Proteomes" id="UP000735302">
    <property type="component" value="Unassembled WGS sequence"/>
</dbReference>
<gene>
    <name evidence="2" type="ORF">PoB_002808100</name>
</gene>
<keyword evidence="3" id="KW-1185">Reference proteome</keyword>
<feature type="region of interest" description="Disordered" evidence="1">
    <location>
        <begin position="1"/>
        <end position="24"/>
    </location>
</feature>
<sequence length="130" mass="15003">MPKSPSTKRHQRESTKAKKNRITRELDGLLPKETLLFVATQIRPAGRNKQGTGNWWTPDEKSFLSITPAQKHIRCCRNFLNFLSESTLRQEMRKVQIHPGFNENILLTLQHLYTTNSSRIPSLAVHSPQQ</sequence>
<feature type="compositionally biased region" description="Basic and acidic residues" evidence="1">
    <location>
        <begin position="12"/>
        <end position="24"/>
    </location>
</feature>
<proteinExistence type="predicted"/>
<comment type="caution">
    <text evidence="2">The sequence shown here is derived from an EMBL/GenBank/DDBJ whole genome shotgun (WGS) entry which is preliminary data.</text>
</comment>
<evidence type="ECO:0000313" key="2">
    <source>
        <dbReference type="EMBL" id="GFO01576.1"/>
    </source>
</evidence>
<evidence type="ECO:0000256" key="1">
    <source>
        <dbReference type="SAM" id="MobiDB-lite"/>
    </source>
</evidence>
<dbReference type="EMBL" id="BLXT01003442">
    <property type="protein sequence ID" value="GFO01576.1"/>
    <property type="molecule type" value="Genomic_DNA"/>
</dbReference>
<protein>
    <submittedName>
        <fullName evidence="2">Uncharacterized protein</fullName>
    </submittedName>
</protein>
<reference evidence="2 3" key="1">
    <citation type="journal article" date="2021" name="Elife">
        <title>Chloroplast acquisition without the gene transfer in kleptoplastic sea slugs, Plakobranchus ocellatus.</title>
        <authorList>
            <person name="Maeda T."/>
            <person name="Takahashi S."/>
            <person name="Yoshida T."/>
            <person name="Shimamura S."/>
            <person name="Takaki Y."/>
            <person name="Nagai Y."/>
            <person name="Toyoda A."/>
            <person name="Suzuki Y."/>
            <person name="Arimoto A."/>
            <person name="Ishii H."/>
            <person name="Satoh N."/>
            <person name="Nishiyama T."/>
            <person name="Hasebe M."/>
            <person name="Maruyama T."/>
            <person name="Minagawa J."/>
            <person name="Obokata J."/>
            <person name="Shigenobu S."/>
        </authorList>
    </citation>
    <scope>NUCLEOTIDE SEQUENCE [LARGE SCALE GENOMIC DNA]</scope>
</reference>
<dbReference type="AlphaFoldDB" id="A0AAV4A4K9"/>
<organism evidence="2 3">
    <name type="scientific">Plakobranchus ocellatus</name>
    <dbReference type="NCBI Taxonomy" id="259542"/>
    <lineage>
        <taxon>Eukaryota</taxon>
        <taxon>Metazoa</taxon>
        <taxon>Spiralia</taxon>
        <taxon>Lophotrochozoa</taxon>
        <taxon>Mollusca</taxon>
        <taxon>Gastropoda</taxon>
        <taxon>Heterobranchia</taxon>
        <taxon>Euthyneura</taxon>
        <taxon>Panpulmonata</taxon>
        <taxon>Sacoglossa</taxon>
        <taxon>Placobranchoidea</taxon>
        <taxon>Plakobranchidae</taxon>
        <taxon>Plakobranchus</taxon>
    </lineage>
</organism>
<accession>A0AAV4A4K9</accession>
<evidence type="ECO:0000313" key="3">
    <source>
        <dbReference type="Proteomes" id="UP000735302"/>
    </source>
</evidence>
<name>A0AAV4A4K9_9GAST</name>